<dbReference type="EMBL" id="BAABFN010000001">
    <property type="protein sequence ID" value="GAA4300422.1"/>
    <property type="molecule type" value="Genomic_DNA"/>
</dbReference>
<evidence type="ECO:0000259" key="1">
    <source>
        <dbReference type="Pfam" id="PF13173"/>
    </source>
</evidence>
<accession>A0ABP8FCH7</accession>
<dbReference type="Pfam" id="PF13635">
    <property type="entry name" value="DUF4143"/>
    <property type="match status" value="1"/>
</dbReference>
<dbReference type="InterPro" id="IPR025420">
    <property type="entry name" value="DUF4143"/>
</dbReference>
<dbReference type="PANTHER" id="PTHR33295:SF18">
    <property type="entry name" value="AAA+ ATPASE DOMAIN-CONTAINING PROTEIN"/>
    <property type="match status" value="1"/>
</dbReference>
<keyword evidence="3" id="KW-0547">Nucleotide-binding</keyword>
<name>A0ABP8FCH7_9BACT</name>
<dbReference type="GO" id="GO:0005524">
    <property type="term" value="F:ATP binding"/>
    <property type="evidence" value="ECO:0007669"/>
    <property type="project" value="UniProtKB-KW"/>
</dbReference>
<feature type="domain" description="DUF4143" evidence="2">
    <location>
        <begin position="259"/>
        <end position="410"/>
    </location>
</feature>
<gene>
    <name evidence="3" type="ORF">GCM10023143_01380</name>
</gene>
<reference evidence="4" key="1">
    <citation type="journal article" date="2019" name="Int. J. Syst. Evol. Microbiol.">
        <title>The Global Catalogue of Microorganisms (GCM) 10K type strain sequencing project: providing services to taxonomists for standard genome sequencing and annotation.</title>
        <authorList>
            <consortium name="The Broad Institute Genomics Platform"/>
            <consortium name="The Broad Institute Genome Sequencing Center for Infectious Disease"/>
            <person name="Wu L."/>
            <person name="Ma J."/>
        </authorList>
    </citation>
    <scope>NUCLEOTIDE SEQUENCE [LARGE SCALE GENOMIC DNA]</scope>
    <source>
        <strain evidence="4">JCM 17664</strain>
    </source>
</reference>
<keyword evidence="3" id="KW-0067">ATP-binding</keyword>
<dbReference type="InterPro" id="IPR027417">
    <property type="entry name" value="P-loop_NTPase"/>
</dbReference>
<comment type="caution">
    <text evidence="3">The sequence shown here is derived from an EMBL/GenBank/DDBJ whole genome shotgun (WGS) entry which is preliminary data.</text>
</comment>
<evidence type="ECO:0000313" key="4">
    <source>
        <dbReference type="Proteomes" id="UP001501207"/>
    </source>
</evidence>
<dbReference type="InterPro" id="IPR041682">
    <property type="entry name" value="AAA_14"/>
</dbReference>
<dbReference type="PANTHER" id="PTHR33295">
    <property type="entry name" value="ATPASE"/>
    <property type="match status" value="1"/>
</dbReference>
<dbReference type="RefSeq" id="WP_344973717.1">
    <property type="nucleotide sequence ID" value="NZ_BAABFN010000001.1"/>
</dbReference>
<dbReference type="SUPFAM" id="SSF52540">
    <property type="entry name" value="P-loop containing nucleoside triphosphate hydrolases"/>
    <property type="match status" value="1"/>
</dbReference>
<organism evidence="3 4">
    <name type="scientific">Compostibacter hankyongensis</name>
    <dbReference type="NCBI Taxonomy" id="1007089"/>
    <lineage>
        <taxon>Bacteria</taxon>
        <taxon>Pseudomonadati</taxon>
        <taxon>Bacteroidota</taxon>
        <taxon>Chitinophagia</taxon>
        <taxon>Chitinophagales</taxon>
        <taxon>Chitinophagaceae</taxon>
        <taxon>Compostibacter</taxon>
    </lineage>
</organism>
<evidence type="ECO:0000313" key="3">
    <source>
        <dbReference type="EMBL" id="GAA4300422.1"/>
    </source>
</evidence>
<proteinExistence type="predicted"/>
<keyword evidence="4" id="KW-1185">Reference proteome</keyword>
<feature type="domain" description="AAA" evidence="1">
    <location>
        <begin position="52"/>
        <end position="185"/>
    </location>
</feature>
<evidence type="ECO:0000259" key="2">
    <source>
        <dbReference type="Pfam" id="PF13635"/>
    </source>
</evidence>
<sequence length="478" mass="55137">MLKSIAISQILERIRFENPWWTSNSIDAFFQDMPRRAYFEQFSSLCTDLSVQRAVVLMGPRRIGKTVMLHHLIQTLLNQDVSPRRILFITVENPIYNNLGLELLFQYGREALGEKEKTTGWYVIFDEIQYLKDWDVHLKSLVESYRGVRFIASGSAAAALKYKSQESGAGRFTDFMLPPLTFYEFINMQKLGSLTQETKFPFGLYHATFYQAPDIVHFNKLFTDYINFGGYPEAIFSESVRNNPERFIRNDVVDKVLLRDLPGIYGISDVQELNSLFTTIAYNSANEFSIETLSIQSGTPKKVIKKYLEYLEAAFLIKIVRRVDQAGRRFQRDNFFKIYLTNPSLRSALFSPIQSSDDAMGALAETAIYAQWLHRSNFRPWYARWSKGEVDMVGISNKNLQPVWALEIKWTNRYVEKPKELKSLLKFCKENHLQEALVTTISVQETKVYDDVKLNFIPAAAYAYTVGANTLIAQNENG</sequence>
<protein>
    <submittedName>
        <fullName evidence="3">ATP-binding protein</fullName>
    </submittedName>
</protein>
<dbReference type="Proteomes" id="UP001501207">
    <property type="component" value="Unassembled WGS sequence"/>
</dbReference>
<dbReference type="Pfam" id="PF13173">
    <property type="entry name" value="AAA_14"/>
    <property type="match status" value="1"/>
</dbReference>